<organism evidence="2 3">
    <name type="scientific">Bergeriella denitrificans</name>
    <name type="common">Neisseria denitrificans</name>
    <dbReference type="NCBI Taxonomy" id="494"/>
    <lineage>
        <taxon>Bacteria</taxon>
        <taxon>Pseudomonadati</taxon>
        <taxon>Pseudomonadota</taxon>
        <taxon>Betaproteobacteria</taxon>
        <taxon>Neisseriales</taxon>
        <taxon>Neisseriaceae</taxon>
        <taxon>Bergeriella</taxon>
    </lineage>
</organism>
<dbReference type="RefSeq" id="WP_066077792.1">
    <property type="nucleotide sequence ID" value="NZ_CP181246.1"/>
</dbReference>
<name>A0A378UJ47_BERDE</name>
<sequence>MKKPSVRRWLKTAALLLALFASFRAGMAFEAYIYEEICLDSGGGKNPGGFPICVIDEETRKQGYHRL</sequence>
<dbReference type="AlphaFoldDB" id="A0A378UJ47"/>
<feature type="signal peptide" evidence="1">
    <location>
        <begin position="1"/>
        <end position="27"/>
    </location>
</feature>
<evidence type="ECO:0000313" key="3">
    <source>
        <dbReference type="Proteomes" id="UP000254651"/>
    </source>
</evidence>
<evidence type="ECO:0000313" key="2">
    <source>
        <dbReference type="EMBL" id="STZ77160.1"/>
    </source>
</evidence>
<protein>
    <submittedName>
        <fullName evidence="2">Periplasmic protein</fullName>
    </submittedName>
</protein>
<keyword evidence="3" id="KW-1185">Reference proteome</keyword>
<gene>
    <name evidence="2" type="ORF">NCTC10295_01968</name>
</gene>
<dbReference type="Proteomes" id="UP000254651">
    <property type="component" value="Unassembled WGS sequence"/>
</dbReference>
<dbReference type="EMBL" id="UGQS01000002">
    <property type="protein sequence ID" value="STZ77160.1"/>
    <property type="molecule type" value="Genomic_DNA"/>
</dbReference>
<keyword evidence="1" id="KW-0732">Signal</keyword>
<proteinExistence type="predicted"/>
<evidence type="ECO:0000256" key="1">
    <source>
        <dbReference type="SAM" id="SignalP"/>
    </source>
</evidence>
<accession>A0A378UJ47</accession>
<feature type="chain" id="PRO_5017070483" evidence="1">
    <location>
        <begin position="28"/>
        <end position="67"/>
    </location>
</feature>
<reference evidence="2 3" key="1">
    <citation type="submission" date="2018-06" db="EMBL/GenBank/DDBJ databases">
        <authorList>
            <consortium name="Pathogen Informatics"/>
            <person name="Doyle S."/>
        </authorList>
    </citation>
    <scope>NUCLEOTIDE SEQUENCE [LARGE SCALE GENOMIC DNA]</scope>
    <source>
        <strain evidence="2 3">NCTC10295</strain>
    </source>
</reference>